<gene>
    <name evidence="7" type="ORF">D3Z33_08920</name>
</gene>
<evidence type="ECO:0000256" key="1">
    <source>
        <dbReference type="ARBA" id="ARBA00004141"/>
    </source>
</evidence>
<comment type="similarity">
    <text evidence="2">Belongs to the TMEM19 family.</text>
</comment>
<keyword evidence="5 6" id="KW-0472">Membrane</keyword>
<evidence type="ECO:0000313" key="8">
    <source>
        <dbReference type="Proteomes" id="UP000467132"/>
    </source>
</evidence>
<feature type="transmembrane region" description="Helical" evidence="6">
    <location>
        <begin position="272"/>
        <end position="290"/>
    </location>
</feature>
<proteinExistence type="inferred from homology"/>
<dbReference type="OrthoDB" id="8149352at2"/>
<dbReference type="PANTHER" id="PTHR13353:SF5">
    <property type="entry name" value="TRANSMEMBRANE PROTEIN 19"/>
    <property type="match status" value="1"/>
</dbReference>
<dbReference type="Proteomes" id="UP000467132">
    <property type="component" value="Unassembled WGS sequence"/>
</dbReference>
<feature type="transmembrane region" description="Helical" evidence="6">
    <location>
        <begin position="47"/>
        <end position="70"/>
    </location>
</feature>
<evidence type="ECO:0000256" key="3">
    <source>
        <dbReference type="ARBA" id="ARBA00022692"/>
    </source>
</evidence>
<feature type="transmembrane region" description="Helical" evidence="6">
    <location>
        <begin position="413"/>
        <end position="433"/>
    </location>
</feature>
<keyword evidence="4 6" id="KW-1133">Transmembrane helix</keyword>
<keyword evidence="8" id="KW-1185">Reference proteome</keyword>
<feature type="transmembrane region" description="Helical" evidence="6">
    <location>
        <begin position="223"/>
        <end position="243"/>
    </location>
</feature>
<evidence type="ECO:0000256" key="4">
    <source>
        <dbReference type="ARBA" id="ARBA00022989"/>
    </source>
</evidence>
<accession>A0A845R354</accession>
<evidence type="ECO:0000256" key="6">
    <source>
        <dbReference type="SAM" id="Phobius"/>
    </source>
</evidence>
<dbReference type="EMBL" id="QXXA01000009">
    <property type="protein sequence ID" value="NBI06973.1"/>
    <property type="molecule type" value="Genomic_DNA"/>
</dbReference>
<name>A0A845R354_9CLOT</name>
<feature type="transmembrane region" description="Helical" evidence="6">
    <location>
        <begin position="91"/>
        <end position="108"/>
    </location>
</feature>
<feature type="transmembrane region" description="Helical" evidence="6">
    <location>
        <begin position="310"/>
        <end position="329"/>
    </location>
</feature>
<dbReference type="GO" id="GO:0016020">
    <property type="term" value="C:membrane"/>
    <property type="evidence" value="ECO:0007669"/>
    <property type="project" value="UniProtKB-SubCell"/>
</dbReference>
<dbReference type="RefSeq" id="WP_160197439.1">
    <property type="nucleotide sequence ID" value="NZ_QXXA01000009.1"/>
</dbReference>
<dbReference type="Pfam" id="PF01940">
    <property type="entry name" value="DUF92"/>
    <property type="match status" value="1"/>
</dbReference>
<feature type="transmembrane region" description="Helical" evidence="6">
    <location>
        <begin position="335"/>
        <end position="358"/>
    </location>
</feature>
<dbReference type="AlphaFoldDB" id="A0A845R354"/>
<feature type="transmembrane region" description="Helical" evidence="6">
    <location>
        <begin position="114"/>
        <end position="138"/>
    </location>
</feature>
<reference evidence="7 8" key="1">
    <citation type="submission" date="2018-08" db="EMBL/GenBank/DDBJ databases">
        <title>Murine metabolic-syndrome-specific gut microbial biobank.</title>
        <authorList>
            <person name="Liu C."/>
        </authorList>
    </citation>
    <scope>NUCLEOTIDE SEQUENCE [LARGE SCALE GENOMIC DNA]</scope>
    <source>
        <strain evidence="7 8">583</strain>
    </source>
</reference>
<evidence type="ECO:0000256" key="5">
    <source>
        <dbReference type="ARBA" id="ARBA00023136"/>
    </source>
</evidence>
<sequence length="489" mass="54749">MNDFFGMIISFVFVCIILIVAEILNRYTNTSEEFNRKFVHIGVSNWWIISMMVIDNKLYASIPPFIFIILNYISYKKSIFKSMKRNQKESLGIVYFPISLLILVFIFWDVNIYIGAIGILIMGYGDGLAALFGIKFGLNTFYIGSNKKSFIGTFTMFMASFIISIIFLSIAESFGTSTILISFIIAIIATILELITPFGLDNITVPIFSSILAYFLININNDFYFYINRILIGFIFSGLIGFLAYKKRSLTVSGLIGAIILGTTIFVTTGFFGASIMILFFISSSFLSHFKKKDKTLVASQFDKTGDRDIFQVFANGGIGLIYSILYFFTKEIIFIYMFIVAFAAANADTWSTELGILDKNNPISLRNLKRVSKGTSGAVSILGTISGFLGAFLIATYGYIYIYLFSDIKHNILVLFILTVSGFLGTIIDSLLGASVQAIYLDENGNETEKKFINQSIRKLSRGFKIINNDFVNITSILLATLFVLVLL</sequence>
<feature type="transmembrane region" description="Helical" evidence="6">
    <location>
        <begin position="379"/>
        <end position="401"/>
    </location>
</feature>
<comment type="subcellular location">
    <subcellularLocation>
        <location evidence="1">Membrane</location>
        <topology evidence="1">Multi-pass membrane protein</topology>
    </subcellularLocation>
</comment>
<dbReference type="PANTHER" id="PTHR13353">
    <property type="entry name" value="TRANSMEMBRANE PROTEIN 19"/>
    <property type="match status" value="1"/>
</dbReference>
<feature type="transmembrane region" description="Helical" evidence="6">
    <location>
        <begin position="7"/>
        <end position="27"/>
    </location>
</feature>
<dbReference type="InterPro" id="IPR002794">
    <property type="entry name" value="DUF92_TMEM19"/>
</dbReference>
<feature type="transmembrane region" description="Helical" evidence="6">
    <location>
        <begin position="150"/>
        <end position="168"/>
    </location>
</feature>
<protein>
    <submittedName>
        <fullName evidence="7">DUF92 domain-containing protein</fullName>
    </submittedName>
</protein>
<evidence type="ECO:0000313" key="7">
    <source>
        <dbReference type="EMBL" id="NBI06973.1"/>
    </source>
</evidence>
<evidence type="ECO:0000256" key="2">
    <source>
        <dbReference type="ARBA" id="ARBA00009012"/>
    </source>
</evidence>
<feature type="transmembrane region" description="Helical" evidence="6">
    <location>
        <begin position="467"/>
        <end position="488"/>
    </location>
</feature>
<feature type="transmembrane region" description="Helical" evidence="6">
    <location>
        <begin position="174"/>
        <end position="192"/>
    </location>
</feature>
<organism evidence="7 8">
    <name type="scientific">Senegalia massiliensis</name>
    <dbReference type="NCBI Taxonomy" id="1720316"/>
    <lineage>
        <taxon>Bacteria</taxon>
        <taxon>Bacillati</taxon>
        <taxon>Bacillota</taxon>
        <taxon>Clostridia</taxon>
        <taxon>Eubacteriales</taxon>
        <taxon>Clostridiaceae</taxon>
        <taxon>Senegalia</taxon>
    </lineage>
</organism>
<keyword evidence="3 6" id="KW-0812">Transmembrane</keyword>
<comment type="caution">
    <text evidence="7">The sequence shown here is derived from an EMBL/GenBank/DDBJ whole genome shotgun (WGS) entry which is preliminary data.</text>
</comment>